<proteinExistence type="predicted"/>
<dbReference type="KEGG" id="amog:QRX60_23315"/>
<dbReference type="Proteomes" id="UP001239397">
    <property type="component" value="Chromosome"/>
</dbReference>
<dbReference type="InterPro" id="IPR003399">
    <property type="entry name" value="Mce/MlaD"/>
</dbReference>
<feature type="chain" id="PRO_5040878092" evidence="1">
    <location>
        <begin position="24"/>
        <end position="411"/>
    </location>
</feature>
<dbReference type="PANTHER" id="PTHR33371:SF4">
    <property type="entry name" value="INTERMEMBRANE PHOSPHOLIPID TRANSPORT SYSTEM BINDING PROTEIN MLAD"/>
    <property type="match status" value="1"/>
</dbReference>
<dbReference type="InterPro" id="IPR052336">
    <property type="entry name" value="MlaD_Phospholipid_Transporter"/>
</dbReference>
<feature type="domain" description="Mce/MlaD" evidence="2">
    <location>
        <begin position="30"/>
        <end position="105"/>
    </location>
</feature>
<feature type="signal peptide" evidence="1">
    <location>
        <begin position="1"/>
        <end position="23"/>
    </location>
</feature>
<dbReference type="Pfam" id="PF02470">
    <property type="entry name" value="MlaD"/>
    <property type="match status" value="1"/>
</dbReference>
<accession>A0A9Y2K141</accession>
<dbReference type="PANTHER" id="PTHR33371">
    <property type="entry name" value="INTERMEMBRANE PHOSPHOLIPID TRANSPORT SYSTEM BINDING PROTEIN MLAD-RELATED"/>
    <property type="match status" value="1"/>
</dbReference>
<evidence type="ECO:0000313" key="4">
    <source>
        <dbReference type="Proteomes" id="UP001239397"/>
    </source>
</evidence>
<evidence type="ECO:0000256" key="1">
    <source>
        <dbReference type="SAM" id="SignalP"/>
    </source>
</evidence>
<evidence type="ECO:0000259" key="2">
    <source>
        <dbReference type="Pfam" id="PF02470"/>
    </source>
</evidence>
<organism evidence="3 4">
    <name type="scientific">Amycolatopsis mongoliensis</name>
    <dbReference type="NCBI Taxonomy" id="715475"/>
    <lineage>
        <taxon>Bacteria</taxon>
        <taxon>Bacillati</taxon>
        <taxon>Actinomycetota</taxon>
        <taxon>Actinomycetes</taxon>
        <taxon>Pseudonocardiales</taxon>
        <taxon>Pseudonocardiaceae</taxon>
        <taxon>Amycolatopsis</taxon>
    </lineage>
</organism>
<dbReference type="EMBL" id="CP127295">
    <property type="protein sequence ID" value="WIY06634.1"/>
    <property type="molecule type" value="Genomic_DNA"/>
</dbReference>
<keyword evidence="1" id="KW-0732">Signal</keyword>
<protein>
    <submittedName>
        <fullName evidence="3">MCE family protein</fullName>
    </submittedName>
</protein>
<dbReference type="AlphaFoldDB" id="A0A9Y2K141"/>
<evidence type="ECO:0000313" key="3">
    <source>
        <dbReference type="EMBL" id="WIY06634.1"/>
    </source>
</evidence>
<gene>
    <name evidence="3" type="ORF">QRX60_23315</name>
</gene>
<dbReference type="RefSeq" id="WP_286002892.1">
    <property type="nucleotide sequence ID" value="NZ_CP127295.1"/>
</dbReference>
<reference evidence="3 4" key="1">
    <citation type="submission" date="2023-06" db="EMBL/GenBank/DDBJ databases">
        <authorList>
            <person name="Oyuntsetseg B."/>
            <person name="Kim S.B."/>
        </authorList>
    </citation>
    <scope>NUCLEOTIDE SEQUENCE [LARGE SCALE GENOMIC DNA]</scope>
    <source>
        <strain evidence="3 4">4-36</strain>
    </source>
</reference>
<sequence length="411" mass="42632">MKRVLTVGIIVVAALGVGATAVAAMGNGDYEVGVILDSATNVVSGGTVQVNGFEVGKVSDISVEGGKAKLMLALEGDHVPLHDGAQVRIEWKAALGERMVNITDGPSRNAEIPDHGMIKGDMPVPMELDQVLNALDPPTRAKLSSLINRLDSTVKGHEADLNHTVRSAGPAVQALGEVLRGLGSDGPAIKQMVTQLDTMVGTLAGREADLRTVIDQLSKTTSLTAQQHEALASALKKLPGTLQTAGKTLGDVPDAVGQAVPLLKDLEPATAKLPDVSRNLRPVLTDLRPLVAELRPALADAQTLLNYTPGLLDTAHATAPGLNSAVSSLMPALSFLRPFTPEAVGLLSNWGSATSNYDANGHYGRIYIQAGASNVNVNPGIVPPGFTSDPTPLPGSPVGQPWTDAFGSGIR</sequence>
<name>A0A9Y2K141_9PSEU</name>
<keyword evidence="4" id="KW-1185">Reference proteome</keyword>